<proteinExistence type="inferred from homology"/>
<dbReference type="Proteomes" id="UP001278500">
    <property type="component" value="Unassembled WGS sequence"/>
</dbReference>
<evidence type="ECO:0000256" key="4">
    <source>
        <dbReference type="ARBA" id="ARBA00022692"/>
    </source>
</evidence>
<dbReference type="InterPro" id="IPR036640">
    <property type="entry name" value="ABC1_TM_sf"/>
</dbReference>
<dbReference type="InterPro" id="IPR003439">
    <property type="entry name" value="ABC_transporter-like_ATP-bd"/>
</dbReference>
<dbReference type="SMART" id="SM00382">
    <property type="entry name" value="AAA"/>
    <property type="match status" value="2"/>
</dbReference>
<feature type="domain" description="ABC transmembrane type-1" evidence="12">
    <location>
        <begin position="579"/>
        <end position="866"/>
    </location>
</feature>
<accession>A0AAE0JDF8</accession>
<feature type="domain" description="ABC transmembrane type-1" evidence="12">
    <location>
        <begin position="125"/>
        <end position="200"/>
    </location>
</feature>
<dbReference type="PROSITE" id="PS00211">
    <property type="entry name" value="ABC_TRANSPORTER_1"/>
    <property type="match status" value="2"/>
</dbReference>
<dbReference type="CDD" id="cd03249">
    <property type="entry name" value="ABC_MTABC3_MDL1_MDL2"/>
    <property type="match status" value="1"/>
</dbReference>
<dbReference type="Gene3D" id="1.20.1560.10">
    <property type="entry name" value="ABC transporter type 1, transmembrane domain"/>
    <property type="match status" value="3"/>
</dbReference>
<dbReference type="GO" id="GO:0016887">
    <property type="term" value="F:ATP hydrolysis activity"/>
    <property type="evidence" value="ECO:0007669"/>
    <property type="project" value="InterPro"/>
</dbReference>
<keyword evidence="14" id="KW-1185">Reference proteome</keyword>
<feature type="transmembrane region" description="Helical" evidence="10">
    <location>
        <begin position="619"/>
        <end position="638"/>
    </location>
</feature>
<feature type="transmembrane region" description="Helical" evidence="10">
    <location>
        <begin position="803"/>
        <end position="826"/>
    </location>
</feature>
<feature type="transmembrane region" description="Helical" evidence="10">
    <location>
        <begin position="188"/>
        <end position="207"/>
    </location>
</feature>
<keyword evidence="4 10" id="KW-0812">Transmembrane</keyword>
<dbReference type="PROSITE" id="PS50893">
    <property type="entry name" value="ABC_TRANSPORTER_2"/>
    <property type="match status" value="2"/>
</dbReference>
<sequence length="1146" mass="126559">MTEEKFASGGEHPIPESPVSPPNPPSPASKAGKNPLLLKPEYKTAVKDFVRIFSFSTWLDRVLISAAVVTSIGAGITMPVMNMIFGKMVGSFTGYYRADASTTYELFKKTISTCALYLVGLFFIRLVLDYVAYASTVANEILSSMRMIAACGAQGKMAKRYVKWVDESRHRGLKMSPIIALQQAPVQFSIYAVLMSIMLMTTSIGGITSPLSAAARAAGAATVFYTIIDAARPDKTGLKEPDVSASEDLVLQDVNFAYPTRPDLVILNKLSIRFPVGKTTAIVGASGSGKTTIVGLLLRWYEIESLESNDMSLLWRNGLVEVGGRPLREIDLKWWRTQIGLVQQEPFLFNSSIYRNVEFGLIGTEWENADLETKKELVKQACKEAFADEFISRLPEGYSTIVGDAGIKLSGGQRQRIAIARSIVKRPKILILDEATSSIDVRGEKVVQAALEKLSKDRTTIVIAHRLGTVKKADNIIVLRKGQAVQQGTHSDLLAEEGGAYWTLATAQKLVMDSTDLNELPCDLGGKLEVTEYDTPTADSGSTMITTSASVDEELKTTGGLRNYMLLLCEQKKHWKWYIVLIVSAIGGGASQPISAYLFATELILFQSWGPWLPGLASFWSLMFVMLAILVAISYFALGWSSSTIAFHITHRYRCEYFDNIISQPIGFFDADDHSVGALTARLATDPSQLQEILGTNMAFVLISILNVVGCLIISFYFGWKLTIVTLCSSMPLIVAASFLRIRYEARFEKMNNEVFAESAKFATESITAFRTVSALTLEDIIIERYETLLREHVKHSFGKSSWVTLIFAVADSIALLCMAFVLWYGGSLMLKGEYWPFQYMIVYIAVLQGGLGAGQWLSYGPNIAKASVAADRILEMRAKGQETETRTPLDRGSMGDNDSGVKVEFRNVRFRYPTRDVPVLNGLDITVEKNQFAAIVGPSGCGKTTVVSLLERFYSADSGQILYNGTDISAVCLEDYRRDISLVSQEPNLFDGTIRENILLGVDPDTTTEEQIQQACRDAEIHEFIISLPDGYNTEIGSRGVTLSGGQKQRFAIARALIRNPRLLLLDEATSNLDGDTERAVQAVFERTRKNRTMIMVAHRLATIQNADIIFVLGDGRVLEKGNHATLLKMRGIYYQMCQAQALDR</sequence>
<dbReference type="FunFam" id="3.40.50.300:FF:000913">
    <property type="entry name" value="ABC multidrug transporter SitT"/>
    <property type="match status" value="1"/>
</dbReference>
<dbReference type="EMBL" id="JAUEPP010000005">
    <property type="protein sequence ID" value="KAK3343021.1"/>
    <property type="molecule type" value="Genomic_DNA"/>
</dbReference>
<protein>
    <submittedName>
        <fullName evidence="13">P-loop containing nucleoside triphosphate hydrolase protein</fullName>
    </submittedName>
</protein>
<dbReference type="GO" id="GO:0005743">
    <property type="term" value="C:mitochondrial inner membrane"/>
    <property type="evidence" value="ECO:0007669"/>
    <property type="project" value="TreeGrafter"/>
</dbReference>
<dbReference type="GO" id="GO:0015421">
    <property type="term" value="F:ABC-type oligopeptide transporter activity"/>
    <property type="evidence" value="ECO:0007669"/>
    <property type="project" value="TreeGrafter"/>
</dbReference>
<dbReference type="InterPro" id="IPR027417">
    <property type="entry name" value="P-loop_NTPase"/>
</dbReference>
<organism evidence="13 14">
    <name type="scientific">Neurospora tetraspora</name>
    <dbReference type="NCBI Taxonomy" id="94610"/>
    <lineage>
        <taxon>Eukaryota</taxon>
        <taxon>Fungi</taxon>
        <taxon>Dikarya</taxon>
        <taxon>Ascomycota</taxon>
        <taxon>Pezizomycotina</taxon>
        <taxon>Sordariomycetes</taxon>
        <taxon>Sordariomycetidae</taxon>
        <taxon>Sordariales</taxon>
        <taxon>Sordariaceae</taxon>
        <taxon>Neurospora</taxon>
    </lineage>
</organism>
<dbReference type="Pfam" id="PF00005">
    <property type="entry name" value="ABC_tran"/>
    <property type="match status" value="2"/>
</dbReference>
<dbReference type="AlphaFoldDB" id="A0AAE0JDF8"/>
<dbReference type="GO" id="GO:0005524">
    <property type="term" value="F:ATP binding"/>
    <property type="evidence" value="ECO:0007669"/>
    <property type="project" value="UniProtKB-KW"/>
</dbReference>
<evidence type="ECO:0000256" key="1">
    <source>
        <dbReference type="ARBA" id="ARBA00004141"/>
    </source>
</evidence>
<dbReference type="Gene3D" id="3.40.50.300">
    <property type="entry name" value="P-loop containing nucleotide triphosphate hydrolases"/>
    <property type="match status" value="2"/>
</dbReference>
<comment type="similarity">
    <text evidence="3">Belongs to the ABC transporter superfamily. ABCB family. Multidrug resistance exporter (TC 3.A.1.201) subfamily.</text>
</comment>
<feature type="transmembrane region" description="Helical" evidence="10">
    <location>
        <begin position="838"/>
        <end position="858"/>
    </location>
</feature>
<dbReference type="Pfam" id="PF00664">
    <property type="entry name" value="ABC_membrane"/>
    <property type="match status" value="2"/>
</dbReference>
<dbReference type="CDD" id="cd18578">
    <property type="entry name" value="ABC_6TM_Pgp_ABCB1_D2_like"/>
    <property type="match status" value="1"/>
</dbReference>
<evidence type="ECO:0000256" key="9">
    <source>
        <dbReference type="SAM" id="MobiDB-lite"/>
    </source>
</evidence>
<evidence type="ECO:0000256" key="8">
    <source>
        <dbReference type="ARBA" id="ARBA00023136"/>
    </source>
</evidence>
<evidence type="ECO:0000259" key="11">
    <source>
        <dbReference type="PROSITE" id="PS50893"/>
    </source>
</evidence>
<keyword evidence="8 10" id="KW-0472">Membrane</keyword>
<keyword evidence="13" id="KW-0378">Hydrolase</keyword>
<gene>
    <name evidence="13" type="ORF">B0H65DRAFT_510008</name>
</gene>
<comment type="caution">
    <text evidence="13">The sequence shown here is derived from an EMBL/GenBank/DDBJ whole genome shotgun (WGS) entry which is preliminary data.</text>
</comment>
<dbReference type="InterPro" id="IPR003593">
    <property type="entry name" value="AAA+_ATPase"/>
</dbReference>
<dbReference type="PANTHER" id="PTHR43394:SF27">
    <property type="entry name" value="ATP-DEPENDENT TRANSLOCASE ABCB1-LIKE"/>
    <property type="match status" value="1"/>
</dbReference>
<evidence type="ECO:0000256" key="2">
    <source>
        <dbReference type="ARBA" id="ARBA00004308"/>
    </source>
</evidence>
<dbReference type="SUPFAM" id="SSF90123">
    <property type="entry name" value="ABC transporter transmembrane region"/>
    <property type="match status" value="2"/>
</dbReference>
<keyword evidence="6" id="KW-0067">ATP-binding</keyword>
<evidence type="ECO:0000256" key="5">
    <source>
        <dbReference type="ARBA" id="ARBA00022741"/>
    </source>
</evidence>
<evidence type="ECO:0000256" key="6">
    <source>
        <dbReference type="ARBA" id="ARBA00022840"/>
    </source>
</evidence>
<feature type="region of interest" description="Disordered" evidence="9">
    <location>
        <begin position="1"/>
        <end position="34"/>
    </location>
</feature>
<comment type="subcellular location">
    <subcellularLocation>
        <location evidence="2">Endomembrane system</location>
    </subcellularLocation>
    <subcellularLocation>
        <location evidence="1">Membrane</location>
        <topology evidence="1">Multi-pass membrane protein</topology>
    </subcellularLocation>
</comment>
<dbReference type="InterPro" id="IPR017871">
    <property type="entry name" value="ABC_transporter-like_CS"/>
</dbReference>
<dbReference type="InterPro" id="IPR011527">
    <property type="entry name" value="ABC1_TM_dom"/>
</dbReference>
<evidence type="ECO:0000256" key="10">
    <source>
        <dbReference type="SAM" id="Phobius"/>
    </source>
</evidence>
<dbReference type="GO" id="GO:0090374">
    <property type="term" value="P:oligopeptide export from mitochondrion"/>
    <property type="evidence" value="ECO:0007669"/>
    <property type="project" value="TreeGrafter"/>
</dbReference>
<feature type="transmembrane region" description="Helical" evidence="10">
    <location>
        <begin position="106"/>
        <end position="124"/>
    </location>
</feature>
<feature type="compositionally biased region" description="Pro residues" evidence="9">
    <location>
        <begin position="15"/>
        <end position="27"/>
    </location>
</feature>
<dbReference type="PROSITE" id="PS50929">
    <property type="entry name" value="ABC_TM1F"/>
    <property type="match status" value="2"/>
</dbReference>
<evidence type="ECO:0000256" key="3">
    <source>
        <dbReference type="ARBA" id="ARBA00007577"/>
    </source>
</evidence>
<dbReference type="GeneID" id="87865514"/>
<name>A0AAE0JDF8_9PEZI</name>
<feature type="transmembrane region" description="Helical" evidence="10">
    <location>
        <begin position="724"/>
        <end position="742"/>
    </location>
</feature>
<feature type="transmembrane region" description="Helical" evidence="10">
    <location>
        <begin position="698"/>
        <end position="718"/>
    </location>
</feature>
<evidence type="ECO:0000313" key="14">
    <source>
        <dbReference type="Proteomes" id="UP001278500"/>
    </source>
</evidence>
<feature type="domain" description="ABC transporter" evidence="11">
    <location>
        <begin position="904"/>
        <end position="1141"/>
    </location>
</feature>
<keyword evidence="7 10" id="KW-1133">Transmembrane helix</keyword>
<keyword evidence="5" id="KW-0547">Nucleotide-binding</keyword>
<dbReference type="GO" id="GO:0012505">
    <property type="term" value="C:endomembrane system"/>
    <property type="evidence" value="ECO:0007669"/>
    <property type="project" value="UniProtKB-SubCell"/>
</dbReference>
<evidence type="ECO:0000259" key="12">
    <source>
        <dbReference type="PROSITE" id="PS50929"/>
    </source>
</evidence>
<dbReference type="SUPFAM" id="SSF52540">
    <property type="entry name" value="P-loop containing nucleoside triphosphate hydrolases"/>
    <property type="match status" value="2"/>
</dbReference>
<dbReference type="InterPro" id="IPR039421">
    <property type="entry name" value="Type_1_exporter"/>
</dbReference>
<reference evidence="13" key="2">
    <citation type="submission" date="2023-06" db="EMBL/GenBank/DDBJ databases">
        <authorList>
            <consortium name="Lawrence Berkeley National Laboratory"/>
            <person name="Haridas S."/>
            <person name="Hensen N."/>
            <person name="Bonometti L."/>
            <person name="Westerberg I."/>
            <person name="Brannstrom I.O."/>
            <person name="Guillou S."/>
            <person name="Cros-Aarteil S."/>
            <person name="Calhoun S."/>
            <person name="Kuo A."/>
            <person name="Mondo S."/>
            <person name="Pangilinan J."/>
            <person name="Riley R."/>
            <person name="Labutti K."/>
            <person name="Andreopoulos B."/>
            <person name="Lipzen A."/>
            <person name="Chen C."/>
            <person name="Yanf M."/>
            <person name="Daum C."/>
            <person name="Ng V."/>
            <person name="Clum A."/>
            <person name="Steindorff A."/>
            <person name="Ohm R."/>
            <person name="Martin F."/>
            <person name="Silar P."/>
            <person name="Natvig D."/>
            <person name="Lalanne C."/>
            <person name="Gautier V."/>
            <person name="Ament-Velasquez S.L."/>
            <person name="Kruys A."/>
            <person name="Hutchinson M.I."/>
            <person name="Powell A.J."/>
            <person name="Barry K."/>
            <person name="Miller A.N."/>
            <person name="Grigoriev I.V."/>
            <person name="Debuchy R."/>
            <person name="Gladieux P."/>
            <person name="Thoren M.H."/>
            <person name="Johannesson H."/>
        </authorList>
    </citation>
    <scope>NUCLEOTIDE SEQUENCE</scope>
    <source>
        <strain evidence="13">CBS 560.94</strain>
    </source>
</reference>
<feature type="transmembrane region" description="Helical" evidence="10">
    <location>
        <begin position="577"/>
        <end position="599"/>
    </location>
</feature>
<dbReference type="PANTHER" id="PTHR43394">
    <property type="entry name" value="ATP-DEPENDENT PERMEASE MDL1, MITOCHONDRIAL"/>
    <property type="match status" value="1"/>
</dbReference>
<evidence type="ECO:0000313" key="13">
    <source>
        <dbReference type="EMBL" id="KAK3343021.1"/>
    </source>
</evidence>
<evidence type="ECO:0000256" key="7">
    <source>
        <dbReference type="ARBA" id="ARBA00022989"/>
    </source>
</evidence>
<reference evidence="13" key="1">
    <citation type="journal article" date="2023" name="Mol. Phylogenet. Evol.">
        <title>Genome-scale phylogeny and comparative genomics of the fungal order Sordariales.</title>
        <authorList>
            <person name="Hensen N."/>
            <person name="Bonometti L."/>
            <person name="Westerberg I."/>
            <person name="Brannstrom I.O."/>
            <person name="Guillou S."/>
            <person name="Cros-Aarteil S."/>
            <person name="Calhoun S."/>
            <person name="Haridas S."/>
            <person name="Kuo A."/>
            <person name="Mondo S."/>
            <person name="Pangilinan J."/>
            <person name="Riley R."/>
            <person name="LaButti K."/>
            <person name="Andreopoulos B."/>
            <person name="Lipzen A."/>
            <person name="Chen C."/>
            <person name="Yan M."/>
            <person name="Daum C."/>
            <person name="Ng V."/>
            <person name="Clum A."/>
            <person name="Steindorff A."/>
            <person name="Ohm R.A."/>
            <person name="Martin F."/>
            <person name="Silar P."/>
            <person name="Natvig D.O."/>
            <person name="Lalanne C."/>
            <person name="Gautier V."/>
            <person name="Ament-Velasquez S.L."/>
            <person name="Kruys A."/>
            <person name="Hutchinson M.I."/>
            <person name="Powell A.J."/>
            <person name="Barry K."/>
            <person name="Miller A.N."/>
            <person name="Grigoriev I.V."/>
            <person name="Debuchy R."/>
            <person name="Gladieux P."/>
            <person name="Hiltunen Thoren M."/>
            <person name="Johannesson H."/>
        </authorList>
    </citation>
    <scope>NUCLEOTIDE SEQUENCE</scope>
    <source>
        <strain evidence="13">CBS 560.94</strain>
    </source>
</reference>
<dbReference type="FunFam" id="3.40.50.300:FF:001530">
    <property type="entry name" value="ABC multidrug transporter (Eurofung)"/>
    <property type="match status" value="1"/>
</dbReference>
<dbReference type="RefSeq" id="XP_062680814.1">
    <property type="nucleotide sequence ID" value="XM_062828360.1"/>
</dbReference>
<feature type="domain" description="ABC transporter" evidence="11">
    <location>
        <begin position="249"/>
        <end position="506"/>
    </location>
</feature>
<feature type="transmembrane region" description="Helical" evidence="10">
    <location>
        <begin position="62"/>
        <end position="85"/>
    </location>
</feature>